<sequence length="377" mass="43818">MTNSFTCISCQVVFGTPEEQRTHHRTEWHRYNLKRKCAGLPPVSAENFATRTLALQADQNKMDGVKTKTETFFCVCCKKSFSSDNAYQNHMQSRKHKEVNIKHTAMMEASEAGSVVESTVASTTPRLTERYWIKKFEDARTEEELTMIVEEKAKAARVLEIEECLFCNHKSENLEDNLQHMSVSHSFFVPDLEYVIDLEGLIKYIGEKVSMHNMCLYCNGKGRNFYSLESTRKHMIDKGHCRLLWDDEADMNILEFYDYSSSYPDAMEVEDEDAPIHESIFVDSDGTMILPSGTQLGNRMYKKYYKQRLPAEENRESVLINKLMGQYRALGWKGNDELSVVHKKALEIKDRRFRNEMMHLGVKANKLQKHFRVQILQ</sequence>
<keyword evidence="5" id="KW-0677">Repeat</keyword>
<dbReference type="InterPro" id="IPR041661">
    <property type="entry name" value="ZN622/Rei1/Reh1_Znf-C2H2"/>
</dbReference>
<dbReference type="PANTHER" id="PTHR13182:SF8">
    <property type="entry name" value="CYTOPLASMIC 60S SUBUNIT BIOGENESIS FACTOR ZNF622"/>
    <property type="match status" value="1"/>
</dbReference>
<evidence type="ECO:0000256" key="4">
    <source>
        <dbReference type="ARBA" id="ARBA00022723"/>
    </source>
</evidence>
<dbReference type="AlphaFoldDB" id="A0A075API1"/>
<comment type="subcellular location">
    <subcellularLocation>
        <location evidence="1">Cytoplasm</location>
    </subcellularLocation>
</comment>
<feature type="domain" description="C2H2-type" evidence="9">
    <location>
        <begin position="7"/>
        <end position="29"/>
    </location>
</feature>
<evidence type="ECO:0000313" key="10">
    <source>
        <dbReference type="EMBL" id="EPZ32019.1"/>
    </source>
</evidence>
<dbReference type="STRING" id="988480.A0A075API1"/>
<dbReference type="GO" id="GO:0030687">
    <property type="term" value="C:preribosome, large subunit precursor"/>
    <property type="evidence" value="ECO:0007669"/>
    <property type="project" value="TreeGrafter"/>
</dbReference>
<dbReference type="OrthoDB" id="19329at2759"/>
<evidence type="ECO:0000256" key="7">
    <source>
        <dbReference type="ARBA" id="ARBA00022833"/>
    </source>
</evidence>
<dbReference type="OMA" id="TTCLFAH"/>
<dbReference type="GO" id="GO:0003676">
    <property type="term" value="F:nucleic acid binding"/>
    <property type="evidence" value="ECO:0007669"/>
    <property type="project" value="InterPro"/>
</dbReference>
<dbReference type="HOGENOM" id="CLU_018787_1_0_1"/>
<accession>A0A075API1</accession>
<comment type="similarity">
    <text evidence="8">Belongs to the REI1 family.</text>
</comment>
<dbReference type="Pfam" id="PF12756">
    <property type="entry name" value="zf-C2H2_2"/>
    <property type="match status" value="1"/>
</dbReference>
<keyword evidence="4" id="KW-0479">Metal-binding</keyword>
<dbReference type="SUPFAM" id="SSF57667">
    <property type="entry name" value="beta-beta-alpha zinc fingers"/>
    <property type="match status" value="2"/>
</dbReference>
<dbReference type="EMBL" id="KE561194">
    <property type="protein sequence ID" value="EPZ32019.1"/>
    <property type="molecule type" value="Genomic_DNA"/>
</dbReference>
<dbReference type="InterPro" id="IPR040025">
    <property type="entry name" value="Znf622/Rei1/Reh1"/>
</dbReference>
<dbReference type="SMART" id="SM00451">
    <property type="entry name" value="ZnF_U1"/>
    <property type="match status" value="2"/>
</dbReference>
<evidence type="ECO:0000259" key="9">
    <source>
        <dbReference type="PROSITE" id="PS00028"/>
    </source>
</evidence>
<dbReference type="Proteomes" id="UP000030755">
    <property type="component" value="Unassembled WGS sequence"/>
</dbReference>
<evidence type="ECO:0000256" key="6">
    <source>
        <dbReference type="ARBA" id="ARBA00022771"/>
    </source>
</evidence>
<organism evidence="10 11">
    <name type="scientific">Rozella allomycis (strain CSF55)</name>
    <dbReference type="NCBI Taxonomy" id="988480"/>
    <lineage>
        <taxon>Eukaryota</taxon>
        <taxon>Fungi</taxon>
        <taxon>Fungi incertae sedis</taxon>
        <taxon>Cryptomycota</taxon>
        <taxon>Cryptomycota incertae sedis</taxon>
        <taxon>Rozella</taxon>
    </lineage>
</organism>
<proteinExistence type="inferred from homology"/>
<dbReference type="GO" id="GO:0008270">
    <property type="term" value="F:zinc ion binding"/>
    <property type="evidence" value="ECO:0007669"/>
    <property type="project" value="UniProtKB-KW"/>
</dbReference>
<name>A0A075API1_ROZAC</name>
<dbReference type="InterPro" id="IPR003604">
    <property type="entry name" value="Matrin/U1-like-C_Znf_C2H2"/>
</dbReference>
<dbReference type="GO" id="GO:0042273">
    <property type="term" value="P:ribosomal large subunit biogenesis"/>
    <property type="evidence" value="ECO:0007669"/>
    <property type="project" value="TreeGrafter"/>
</dbReference>
<dbReference type="Pfam" id="PF12171">
    <property type="entry name" value="zf-C2H2_jaz"/>
    <property type="match status" value="1"/>
</dbReference>
<protein>
    <submittedName>
        <fullName evidence="10">Zinc finger, C2H2 domain-containing protein</fullName>
    </submittedName>
</protein>
<keyword evidence="2" id="KW-0963">Cytoplasm</keyword>
<dbReference type="PROSITE" id="PS00028">
    <property type="entry name" value="ZINC_FINGER_C2H2_1"/>
    <property type="match status" value="2"/>
</dbReference>
<dbReference type="InterPro" id="IPR036236">
    <property type="entry name" value="Znf_C2H2_sf"/>
</dbReference>
<dbReference type="InterPro" id="IPR013087">
    <property type="entry name" value="Znf_C2H2_type"/>
</dbReference>
<evidence type="ECO:0000256" key="5">
    <source>
        <dbReference type="ARBA" id="ARBA00022737"/>
    </source>
</evidence>
<feature type="domain" description="C2H2-type" evidence="9">
    <location>
        <begin position="74"/>
        <end position="96"/>
    </location>
</feature>
<evidence type="ECO:0000313" key="11">
    <source>
        <dbReference type="Proteomes" id="UP000030755"/>
    </source>
</evidence>
<dbReference type="Gene3D" id="3.30.160.60">
    <property type="entry name" value="Classic Zinc Finger"/>
    <property type="match status" value="1"/>
</dbReference>
<keyword evidence="11" id="KW-1185">Reference proteome</keyword>
<reference evidence="10 11" key="1">
    <citation type="journal article" date="2013" name="Curr. Biol.">
        <title>Shared signatures of parasitism and phylogenomics unite Cryptomycota and microsporidia.</title>
        <authorList>
            <person name="James T.Y."/>
            <person name="Pelin A."/>
            <person name="Bonen L."/>
            <person name="Ahrendt S."/>
            <person name="Sain D."/>
            <person name="Corradi N."/>
            <person name="Stajich J.E."/>
        </authorList>
    </citation>
    <scope>NUCLEOTIDE SEQUENCE [LARGE SCALE GENOMIC DNA]</scope>
    <source>
        <strain evidence="10 11">CSF55</strain>
    </source>
</reference>
<evidence type="ECO:0000256" key="1">
    <source>
        <dbReference type="ARBA" id="ARBA00004496"/>
    </source>
</evidence>
<keyword evidence="6" id="KW-0863">Zinc-finger</keyword>
<evidence type="ECO:0000256" key="8">
    <source>
        <dbReference type="ARBA" id="ARBA00034126"/>
    </source>
</evidence>
<evidence type="ECO:0000256" key="3">
    <source>
        <dbReference type="ARBA" id="ARBA00022517"/>
    </source>
</evidence>
<dbReference type="GO" id="GO:0005737">
    <property type="term" value="C:cytoplasm"/>
    <property type="evidence" value="ECO:0007669"/>
    <property type="project" value="UniProtKB-SubCell"/>
</dbReference>
<gene>
    <name evidence="10" type="ORF">O9G_004284</name>
</gene>
<keyword evidence="3" id="KW-0690">Ribosome biogenesis</keyword>
<keyword evidence="7" id="KW-0862">Zinc</keyword>
<dbReference type="SMART" id="SM00355">
    <property type="entry name" value="ZnF_C2H2"/>
    <property type="match status" value="4"/>
</dbReference>
<evidence type="ECO:0000256" key="2">
    <source>
        <dbReference type="ARBA" id="ARBA00022490"/>
    </source>
</evidence>
<dbReference type="InterPro" id="IPR022755">
    <property type="entry name" value="Znf_C2H2_jaz"/>
</dbReference>
<dbReference type="PANTHER" id="PTHR13182">
    <property type="entry name" value="ZINC FINGER PROTEIN 622"/>
    <property type="match status" value="1"/>
</dbReference>